<dbReference type="eggNOG" id="ENOG502RMTT">
    <property type="taxonomic scope" value="Eukaryota"/>
</dbReference>
<evidence type="ECO:0000313" key="1">
    <source>
        <dbReference type="EMBL" id="EED92198.1"/>
    </source>
</evidence>
<gene>
    <name evidence="1" type="ORF">THAPSDRAFT_5794</name>
</gene>
<name>B8C3X3_THAPS</name>
<protein>
    <submittedName>
        <fullName evidence="1">Uncharacterized protein</fullName>
    </submittedName>
</protein>
<proteinExistence type="predicted"/>
<dbReference type="PANTHER" id="PTHR35791:SF1">
    <property type="entry name" value="UPF0754 MEMBRANE PROTEIN YHEB"/>
    <property type="match status" value="1"/>
</dbReference>
<evidence type="ECO:0000313" key="2">
    <source>
        <dbReference type="Proteomes" id="UP000001449"/>
    </source>
</evidence>
<keyword evidence="2" id="KW-1185">Reference proteome</keyword>
<dbReference type="EMBL" id="CM000642">
    <property type="protein sequence ID" value="EED92198.1"/>
    <property type="molecule type" value="Genomic_DNA"/>
</dbReference>
<sequence length="550" mass="61807">MWTFIRLGQSSRKLRANYSSVTLIGRRRPRLPETASAQSNSSYSTIASRIHNAPLIHNAKNRLHPHSLLSHNSRRSTLTTTIGTAGNRTTLKSIWNELRKYPLQYATIPSVAAFVGLSTNWMGVKMLFYPIEYTGTEWYRESPNVPYGVFGWQGVVPCKTEKMASRLTDIVTDRLLTVEEAFGRLDPNVLAELLLPIIEEELLKELPQAYGGWMISLVRPVLPYVLGRVLAQLQKEIDGILDLRSVVLEAFVRDKQVLVELFQKVGRVELDFLVESGLGFGFILGLFQMMAWVVKPKPWTLPVAGAVVGYVTNWIAIKLLFDPAEPVAVGPITVQGLFEARQVEVSDEFGKFMAGRVLNSSKLLQSLSRDGQEGGLYAFLRRQLPYPVPEFILSTAVRAVANAADKPKEFPELHRYMTRTLDVENTLAYRLKLLPPTEFEDLLHPVFQEDETILIAVGGVLGALAGLFQTRLGWGGKGATLKAAITVFAVSASSWGYFLFKEVIEAPEELYLEEEEIVVRPAMDLRRRNTLVKVQPEIIPDWLDFGDRYQ</sequence>
<reference evidence="1 2" key="1">
    <citation type="journal article" date="2004" name="Science">
        <title>The genome of the diatom Thalassiosira pseudonana: ecology, evolution, and metabolism.</title>
        <authorList>
            <person name="Armbrust E.V."/>
            <person name="Berges J.A."/>
            <person name="Bowler C."/>
            <person name="Green B.R."/>
            <person name="Martinez D."/>
            <person name="Putnam N.H."/>
            <person name="Zhou S."/>
            <person name="Allen A.E."/>
            <person name="Apt K.E."/>
            <person name="Bechner M."/>
            <person name="Brzezinski M.A."/>
            <person name="Chaal B.K."/>
            <person name="Chiovitti A."/>
            <person name="Davis A.K."/>
            <person name="Demarest M.S."/>
            <person name="Detter J.C."/>
            <person name="Glavina T."/>
            <person name="Goodstein D."/>
            <person name="Hadi M.Z."/>
            <person name="Hellsten U."/>
            <person name="Hildebrand M."/>
            <person name="Jenkins B.D."/>
            <person name="Jurka J."/>
            <person name="Kapitonov V.V."/>
            <person name="Kroger N."/>
            <person name="Lau W.W."/>
            <person name="Lane T.W."/>
            <person name="Larimer F.W."/>
            <person name="Lippmeier J.C."/>
            <person name="Lucas S."/>
            <person name="Medina M."/>
            <person name="Montsant A."/>
            <person name="Obornik M."/>
            <person name="Parker M.S."/>
            <person name="Palenik B."/>
            <person name="Pazour G.J."/>
            <person name="Richardson P.M."/>
            <person name="Rynearson T.A."/>
            <person name="Saito M.A."/>
            <person name="Schwartz D.C."/>
            <person name="Thamatrakoln K."/>
            <person name="Valentin K."/>
            <person name="Vardi A."/>
            <person name="Wilkerson F.P."/>
            <person name="Rokhsar D.S."/>
        </authorList>
    </citation>
    <scope>NUCLEOTIDE SEQUENCE [LARGE SCALE GENOMIC DNA]</scope>
    <source>
        <strain evidence="1 2">CCMP1335</strain>
    </source>
</reference>
<dbReference type="GeneID" id="7442298"/>
<organism evidence="1 2">
    <name type="scientific">Thalassiosira pseudonana</name>
    <name type="common">Marine diatom</name>
    <name type="synonym">Cyclotella nana</name>
    <dbReference type="NCBI Taxonomy" id="35128"/>
    <lineage>
        <taxon>Eukaryota</taxon>
        <taxon>Sar</taxon>
        <taxon>Stramenopiles</taxon>
        <taxon>Ochrophyta</taxon>
        <taxon>Bacillariophyta</taxon>
        <taxon>Coscinodiscophyceae</taxon>
        <taxon>Thalassiosirophycidae</taxon>
        <taxon>Thalassiosirales</taxon>
        <taxon>Thalassiosiraceae</taxon>
        <taxon>Thalassiosira</taxon>
    </lineage>
</organism>
<dbReference type="Proteomes" id="UP000001449">
    <property type="component" value="Chromosome 5"/>
</dbReference>
<dbReference type="AlphaFoldDB" id="B8C3X3"/>
<dbReference type="PaxDb" id="35128-Thaps5794"/>
<dbReference type="KEGG" id="tps:THAPSDRAFT_5794"/>
<dbReference type="RefSeq" id="XP_002290446.1">
    <property type="nucleotide sequence ID" value="XM_002290410.1"/>
</dbReference>
<dbReference type="InParanoid" id="B8C3X3"/>
<dbReference type="PANTHER" id="PTHR35791">
    <property type="entry name" value="UPF0754 MEMBRANE PROTEIN YHEB"/>
    <property type="match status" value="1"/>
</dbReference>
<dbReference type="HOGENOM" id="CLU_028773_0_0_1"/>
<dbReference type="OMA" id="MAHICID"/>
<reference evidence="1 2" key="2">
    <citation type="journal article" date="2008" name="Nature">
        <title>The Phaeodactylum genome reveals the evolutionary history of diatom genomes.</title>
        <authorList>
            <person name="Bowler C."/>
            <person name="Allen A.E."/>
            <person name="Badger J.H."/>
            <person name="Grimwood J."/>
            <person name="Jabbari K."/>
            <person name="Kuo A."/>
            <person name="Maheswari U."/>
            <person name="Martens C."/>
            <person name="Maumus F."/>
            <person name="Otillar R.P."/>
            <person name="Rayko E."/>
            <person name="Salamov A."/>
            <person name="Vandepoele K."/>
            <person name="Beszteri B."/>
            <person name="Gruber A."/>
            <person name="Heijde M."/>
            <person name="Katinka M."/>
            <person name="Mock T."/>
            <person name="Valentin K."/>
            <person name="Verret F."/>
            <person name="Berges J.A."/>
            <person name="Brownlee C."/>
            <person name="Cadoret J.P."/>
            <person name="Chiovitti A."/>
            <person name="Choi C.J."/>
            <person name="Coesel S."/>
            <person name="De Martino A."/>
            <person name="Detter J.C."/>
            <person name="Durkin C."/>
            <person name="Falciatore A."/>
            <person name="Fournet J."/>
            <person name="Haruta M."/>
            <person name="Huysman M.J."/>
            <person name="Jenkins B.D."/>
            <person name="Jiroutova K."/>
            <person name="Jorgensen R.E."/>
            <person name="Joubert Y."/>
            <person name="Kaplan A."/>
            <person name="Kroger N."/>
            <person name="Kroth P.G."/>
            <person name="La Roche J."/>
            <person name="Lindquist E."/>
            <person name="Lommer M."/>
            <person name="Martin-Jezequel V."/>
            <person name="Lopez P.J."/>
            <person name="Lucas S."/>
            <person name="Mangogna M."/>
            <person name="McGinnis K."/>
            <person name="Medlin L.K."/>
            <person name="Montsant A."/>
            <person name="Oudot-Le Secq M.P."/>
            <person name="Napoli C."/>
            <person name="Obornik M."/>
            <person name="Parker M.S."/>
            <person name="Petit J.L."/>
            <person name="Porcel B.M."/>
            <person name="Poulsen N."/>
            <person name="Robison M."/>
            <person name="Rychlewski L."/>
            <person name="Rynearson T.A."/>
            <person name="Schmutz J."/>
            <person name="Shapiro H."/>
            <person name="Siaut M."/>
            <person name="Stanley M."/>
            <person name="Sussman M.R."/>
            <person name="Taylor A.R."/>
            <person name="Vardi A."/>
            <person name="von Dassow P."/>
            <person name="Vyverman W."/>
            <person name="Willis A."/>
            <person name="Wyrwicz L.S."/>
            <person name="Rokhsar D.S."/>
            <person name="Weissenbach J."/>
            <person name="Armbrust E.V."/>
            <person name="Green B.R."/>
            <person name="Van de Peer Y."/>
            <person name="Grigoriev I.V."/>
        </authorList>
    </citation>
    <scope>NUCLEOTIDE SEQUENCE [LARGE SCALE GENOMIC DNA]</scope>
    <source>
        <strain evidence="1 2">CCMP1335</strain>
    </source>
</reference>
<accession>B8C3X3</accession>